<dbReference type="SUPFAM" id="SSF55424">
    <property type="entry name" value="FAD/NAD-linked reductases, dimerisation (C-terminal) domain"/>
    <property type="match status" value="1"/>
</dbReference>
<evidence type="ECO:0000259" key="5">
    <source>
        <dbReference type="Pfam" id="PF07992"/>
    </source>
</evidence>
<keyword evidence="8" id="KW-1185">Reference proteome</keyword>
<feature type="domain" description="FAD/NAD(P)-binding" evidence="5">
    <location>
        <begin position="6"/>
        <end position="299"/>
    </location>
</feature>
<sequence>MDVPRKVVVVGGGVGGVSTVAALRAGGYGGELVLVDDAERPTDRPPLSKEYLAGTRSRAEIALEQPGWYDEHEITLVSGTRVAALRPGEGVLETADGRTLAADRVVLATGGRAARPAIPGSDSERVHVLRTVEDADRLRAAVAPGVRVLVVGAGLVGAEVGSTLAGLGADVTLVDPVSPPLAPVFGEAVAEWLHDLHRARGLTVLQAGVQRFEAPGGALVARLDGAVGQVEADVVVLALGMVPETGLAASAGLDTGRGVRVDDAQVTSNPAVLAIGDATEVVVDGVVQPRAEHWEAARLDGERAAATILGLPAPVRGASWFWTDRHGVHVEVVGELAAGEVVVRGELGTPPFSAFAVRDGVVVGAVAVEDSKAVRAARRLIDRGLPVDPGALVDPATDLRRLLRA</sequence>
<dbReference type="InterPro" id="IPR028202">
    <property type="entry name" value="Reductase_C"/>
</dbReference>
<dbReference type="InterPro" id="IPR036188">
    <property type="entry name" value="FAD/NAD-bd_sf"/>
</dbReference>
<reference evidence="7 8" key="1">
    <citation type="submission" date="2022-11" db="EMBL/GenBank/DDBJ databases">
        <title>Anaerobic phenanthrene biodegradation by a DNRA strain PheN6.</title>
        <authorList>
            <person name="Zhang Z."/>
        </authorList>
    </citation>
    <scope>NUCLEOTIDE SEQUENCE [LARGE SCALE GENOMIC DNA]</scope>
    <source>
        <strain evidence="7 8">PheN6</strain>
    </source>
</reference>
<feature type="domain" description="Reductase C-terminal" evidence="6">
    <location>
        <begin position="320"/>
        <end position="403"/>
    </location>
</feature>
<gene>
    <name evidence="7" type="ORF">OO014_15705</name>
</gene>
<dbReference type="Proteomes" id="UP001150259">
    <property type="component" value="Unassembled WGS sequence"/>
</dbReference>
<proteinExistence type="predicted"/>
<evidence type="ECO:0000259" key="6">
    <source>
        <dbReference type="Pfam" id="PF14759"/>
    </source>
</evidence>
<dbReference type="EMBL" id="JAPFQL010000080">
    <property type="protein sequence ID" value="MDC5698701.1"/>
    <property type="molecule type" value="Genomic_DNA"/>
</dbReference>
<evidence type="ECO:0000256" key="3">
    <source>
        <dbReference type="ARBA" id="ARBA00022827"/>
    </source>
</evidence>
<dbReference type="PRINTS" id="PR00368">
    <property type="entry name" value="FADPNR"/>
</dbReference>
<dbReference type="InterPro" id="IPR023753">
    <property type="entry name" value="FAD/NAD-binding_dom"/>
</dbReference>
<name>A0ABT5GM09_9MICO</name>
<evidence type="ECO:0000313" key="7">
    <source>
        <dbReference type="EMBL" id="MDC5698701.1"/>
    </source>
</evidence>
<dbReference type="Pfam" id="PF07992">
    <property type="entry name" value="Pyr_redox_2"/>
    <property type="match status" value="1"/>
</dbReference>
<dbReference type="RefSeq" id="WP_272463268.1">
    <property type="nucleotide sequence ID" value="NZ_JAPFQL010000080.1"/>
</dbReference>
<dbReference type="Gene3D" id="3.50.50.60">
    <property type="entry name" value="FAD/NAD(P)-binding domain"/>
    <property type="match status" value="2"/>
</dbReference>
<dbReference type="PRINTS" id="PR00411">
    <property type="entry name" value="PNDRDTASEI"/>
</dbReference>
<keyword evidence="2" id="KW-0285">Flavoprotein</keyword>
<keyword evidence="3" id="KW-0274">FAD</keyword>
<dbReference type="PANTHER" id="PTHR43557">
    <property type="entry name" value="APOPTOSIS-INDUCING FACTOR 1"/>
    <property type="match status" value="1"/>
</dbReference>
<organism evidence="7 8">
    <name type="scientific">Intrasporangium calvum</name>
    <dbReference type="NCBI Taxonomy" id="53358"/>
    <lineage>
        <taxon>Bacteria</taxon>
        <taxon>Bacillati</taxon>
        <taxon>Actinomycetota</taxon>
        <taxon>Actinomycetes</taxon>
        <taxon>Micrococcales</taxon>
        <taxon>Intrasporangiaceae</taxon>
        <taxon>Intrasporangium</taxon>
    </lineage>
</organism>
<evidence type="ECO:0000256" key="1">
    <source>
        <dbReference type="ARBA" id="ARBA00001974"/>
    </source>
</evidence>
<dbReference type="Gene3D" id="3.30.390.30">
    <property type="match status" value="1"/>
</dbReference>
<dbReference type="PANTHER" id="PTHR43557:SF2">
    <property type="entry name" value="RIESKE DOMAIN-CONTAINING PROTEIN-RELATED"/>
    <property type="match status" value="1"/>
</dbReference>
<accession>A0ABT5GM09</accession>
<evidence type="ECO:0000256" key="2">
    <source>
        <dbReference type="ARBA" id="ARBA00022630"/>
    </source>
</evidence>
<keyword evidence="4" id="KW-0560">Oxidoreductase</keyword>
<protein>
    <submittedName>
        <fullName evidence="7">FAD-dependent oxidoreductase</fullName>
    </submittedName>
</protein>
<comment type="caution">
    <text evidence="7">The sequence shown here is derived from an EMBL/GenBank/DDBJ whole genome shotgun (WGS) entry which is preliminary data.</text>
</comment>
<dbReference type="InterPro" id="IPR050446">
    <property type="entry name" value="FAD-oxidoreductase/Apoptosis"/>
</dbReference>
<dbReference type="SUPFAM" id="SSF51905">
    <property type="entry name" value="FAD/NAD(P)-binding domain"/>
    <property type="match status" value="2"/>
</dbReference>
<evidence type="ECO:0000313" key="8">
    <source>
        <dbReference type="Proteomes" id="UP001150259"/>
    </source>
</evidence>
<dbReference type="InterPro" id="IPR016156">
    <property type="entry name" value="FAD/NAD-linked_Rdtase_dimer_sf"/>
</dbReference>
<evidence type="ECO:0000256" key="4">
    <source>
        <dbReference type="ARBA" id="ARBA00023002"/>
    </source>
</evidence>
<dbReference type="Pfam" id="PF14759">
    <property type="entry name" value="Reductase_C"/>
    <property type="match status" value="1"/>
</dbReference>
<comment type="cofactor">
    <cofactor evidence="1">
        <name>FAD</name>
        <dbReference type="ChEBI" id="CHEBI:57692"/>
    </cofactor>
</comment>